<accession>A0A494RIQ0</accession>
<feature type="domain" description="YncI copper-binding" evidence="2">
    <location>
        <begin position="23"/>
        <end position="154"/>
    </location>
</feature>
<dbReference type="AlphaFoldDB" id="A0A494RIQ0"/>
<dbReference type="EMBL" id="CP032707">
    <property type="protein sequence ID" value="AYG93844.1"/>
    <property type="molecule type" value="Genomic_DNA"/>
</dbReference>
<reference evidence="3 4" key="1">
    <citation type="submission" date="2018-10" db="EMBL/GenBank/DDBJ databases">
        <title>Complete genome sequence of Brevundimonas naejangsanensis BRV3.</title>
        <authorList>
            <person name="Berrios L."/>
            <person name="Ely B."/>
        </authorList>
    </citation>
    <scope>NUCLEOTIDE SEQUENCE [LARGE SCALE GENOMIC DNA]</scope>
    <source>
        <strain evidence="3 4">BRV3</strain>
    </source>
</reference>
<dbReference type="InterPro" id="IPR038507">
    <property type="entry name" value="YcnI-like_sf"/>
</dbReference>
<proteinExistence type="predicted"/>
<dbReference type="Proteomes" id="UP000276984">
    <property type="component" value="Chromosome"/>
</dbReference>
<sequence>MTLSPLMTALAAAALLPSAASAHIGLTQRQGEAGAYHGAFSRVGHGWGEAATTAFTVRLPDAVPAVRPQPKPGWTITVEREPLDPPMMQNGRPLTERIRSVTWNGGPLAADQFDDFGLLMPLPSTPGDLAFTAVQTCGAESVAWDGADAAHPQPILTVAPAAPTVHHHQ</sequence>
<protein>
    <submittedName>
        <fullName evidence="3">DUF1775 domain-containing protein</fullName>
    </submittedName>
</protein>
<feature type="signal peptide" evidence="1">
    <location>
        <begin position="1"/>
        <end position="22"/>
    </location>
</feature>
<keyword evidence="1" id="KW-0732">Signal</keyword>
<dbReference type="RefSeq" id="WP_121481004.1">
    <property type="nucleotide sequence ID" value="NZ_CP032707.1"/>
</dbReference>
<evidence type="ECO:0000313" key="3">
    <source>
        <dbReference type="EMBL" id="AYG93844.1"/>
    </source>
</evidence>
<evidence type="ECO:0000259" key="2">
    <source>
        <dbReference type="Pfam" id="PF07987"/>
    </source>
</evidence>
<name>A0A494RIQ0_9CAUL</name>
<keyword evidence="4" id="KW-1185">Reference proteome</keyword>
<feature type="chain" id="PRO_5019818719" evidence="1">
    <location>
        <begin position="23"/>
        <end position="169"/>
    </location>
</feature>
<dbReference type="Pfam" id="PF07987">
    <property type="entry name" value="DUF1775"/>
    <property type="match status" value="1"/>
</dbReference>
<dbReference type="CDD" id="cd08545">
    <property type="entry name" value="YcnI_like"/>
    <property type="match status" value="1"/>
</dbReference>
<evidence type="ECO:0000256" key="1">
    <source>
        <dbReference type="SAM" id="SignalP"/>
    </source>
</evidence>
<gene>
    <name evidence="3" type="ORF">D8I30_00600</name>
</gene>
<dbReference type="Gene3D" id="2.60.40.2230">
    <property type="entry name" value="Uncharacterised protein YcnI-like PF07987, DUF1775"/>
    <property type="match status" value="1"/>
</dbReference>
<organism evidence="3 4">
    <name type="scientific">Brevundimonas naejangsanensis</name>
    <dbReference type="NCBI Taxonomy" id="588932"/>
    <lineage>
        <taxon>Bacteria</taxon>
        <taxon>Pseudomonadati</taxon>
        <taxon>Pseudomonadota</taxon>
        <taxon>Alphaproteobacteria</taxon>
        <taxon>Caulobacterales</taxon>
        <taxon>Caulobacteraceae</taxon>
        <taxon>Brevundimonas</taxon>
    </lineage>
</organism>
<dbReference type="OrthoDB" id="9796962at2"/>
<evidence type="ECO:0000313" key="4">
    <source>
        <dbReference type="Proteomes" id="UP000276984"/>
    </source>
</evidence>
<dbReference type="InterPro" id="IPR012533">
    <property type="entry name" value="YcnI-copper_dom"/>
</dbReference>